<keyword evidence="3" id="KW-1185">Reference proteome</keyword>
<evidence type="ECO:0000313" key="3">
    <source>
        <dbReference type="Proteomes" id="UP000887566"/>
    </source>
</evidence>
<feature type="chain" id="PRO_5037493499" evidence="2">
    <location>
        <begin position="27"/>
        <end position="539"/>
    </location>
</feature>
<dbReference type="WBParaSite" id="PSAMB.scaffold1519size30503.g13515.t1">
    <property type="protein sequence ID" value="PSAMB.scaffold1519size30503.g13515.t1"/>
    <property type="gene ID" value="PSAMB.scaffold1519size30503.g13515"/>
</dbReference>
<reference evidence="4" key="1">
    <citation type="submission" date="2022-11" db="UniProtKB">
        <authorList>
            <consortium name="WormBaseParasite"/>
        </authorList>
    </citation>
    <scope>IDENTIFICATION</scope>
</reference>
<evidence type="ECO:0000313" key="4">
    <source>
        <dbReference type="WBParaSite" id="PSAMB.scaffold1519size30503.g13515.t1"/>
    </source>
</evidence>
<keyword evidence="2" id="KW-0732">Signal</keyword>
<organism evidence="3 4">
    <name type="scientific">Plectus sambesii</name>
    <dbReference type="NCBI Taxonomy" id="2011161"/>
    <lineage>
        <taxon>Eukaryota</taxon>
        <taxon>Metazoa</taxon>
        <taxon>Ecdysozoa</taxon>
        <taxon>Nematoda</taxon>
        <taxon>Chromadorea</taxon>
        <taxon>Plectida</taxon>
        <taxon>Plectina</taxon>
        <taxon>Plectoidea</taxon>
        <taxon>Plectidae</taxon>
        <taxon>Plectus</taxon>
    </lineage>
</organism>
<evidence type="ECO:0000256" key="1">
    <source>
        <dbReference type="SAM" id="Coils"/>
    </source>
</evidence>
<dbReference type="Proteomes" id="UP000887566">
    <property type="component" value="Unplaced"/>
</dbReference>
<proteinExistence type="predicted"/>
<sequence>MLNVFNTSMALIALIQVVYFAREGHCEEAEAMRLEAEAMRLAADPNEDVAGFFDMEMGKDRSLKPFYYHGGYLSIYEGRNEKLKRYYVTPLTEINAESAKCLEPGIDIRHKVRFDIAIWRSDVADEAVKALASPPLNLEVHKELVHPLPILKIRLSTHGLSPAYEPDTVWKSNLNQRQLHTFSIYAADKEACERMVSEIKADPVGFASLIQIEIAMSAEKRASREISITGENIGRSKLFAQLQNMDQTNGERLMTSSDLNNFAQEIVSSVVASDITTGAYVEKPDELNFARLLERQLSSGTINARELSADQWKSVFWQEEFIRPDHYTKYLNRAVTYDKGTNKFSFDNETESEARKHVASDLKKDSSSTNAWSAKAKASFLGFGGSASGGSSNTNTDSSHDKNEFDVDDKGRITMSHDQLNKFLSKRDLQVEWSGDVFVSKSLDLHRVNTAELRKKSKIDTQQIQVQIVPITVKLDATVASSTDELGTVGQDHVKILIDQAKNEMNETMNQLSQKINNTENNVDRLVTKLQGRDAHHDD</sequence>
<keyword evidence="1" id="KW-0175">Coiled coil</keyword>
<evidence type="ECO:0000256" key="2">
    <source>
        <dbReference type="SAM" id="SignalP"/>
    </source>
</evidence>
<dbReference type="AlphaFoldDB" id="A0A914V424"/>
<name>A0A914V424_9BILA</name>
<feature type="signal peptide" evidence="2">
    <location>
        <begin position="1"/>
        <end position="26"/>
    </location>
</feature>
<feature type="coiled-coil region" evidence="1">
    <location>
        <begin position="498"/>
        <end position="529"/>
    </location>
</feature>
<accession>A0A914V424</accession>
<protein>
    <submittedName>
        <fullName evidence="4">Uncharacterized protein</fullName>
    </submittedName>
</protein>